<accession>A0A1N7JW65</accession>
<sequence>MAKDIEWVLIKKFGPEPIGAVGFIGDKVVTVIGFYDDRDGNQDGKVSAAEWLASKLSPISVEGRSVAEVAMQARIEPDVIMRDSSFPQMAAQIYLNFARGLLLDGIYAVYFARGVKMVGSGIAKMVTSGMIKEYVVRKGFEKAVREAFDTGTGR</sequence>
<dbReference type="Proteomes" id="UP000186221">
    <property type="component" value="Unassembled WGS sequence"/>
</dbReference>
<evidence type="ECO:0000313" key="2">
    <source>
        <dbReference type="Proteomes" id="UP000186221"/>
    </source>
</evidence>
<reference evidence="2" key="1">
    <citation type="submission" date="2017-01" db="EMBL/GenBank/DDBJ databases">
        <authorList>
            <person name="Varghese N."/>
            <person name="Submissions S."/>
        </authorList>
    </citation>
    <scope>NUCLEOTIDE SEQUENCE [LARGE SCALE GENOMIC DNA]</scope>
    <source>
        <strain evidence="2">DSM 19945</strain>
    </source>
</reference>
<gene>
    <name evidence="1" type="ORF">SAMN05421580_102137</name>
</gene>
<proteinExistence type="predicted"/>
<dbReference type="OrthoDB" id="8450139at2"/>
<keyword evidence="2" id="KW-1185">Reference proteome</keyword>
<evidence type="ECO:0000313" key="1">
    <source>
        <dbReference type="EMBL" id="SIS53486.1"/>
    </source>
</evidence>
<protein>
    <submittedName>
        <fullName evidence="1">Uncharacterized protein</fullName>
    </submittedName>
</protein>
<organism evidence="1 2">
    <name type="scientific">Rhodobacter aestuarii</name>
    <dbReference type="NCBI Taxonomy" id="453582"/>
    <lineage>
        <taxon>Bacteria</taxon>
        <taxon>Pseudomonadati</taxon>
        <taxon>Pseudomonadota</taxon>
        <taxon>Alphaproteobacteria</taxon>
        <taxon>Rhodobacterales</taxon>
        <taxon>Rhodobacter group</taxon>
        <taxon>Rhodobacter</taxon>
    </lineage>
</organism>
<dbReference type="AlphaFoldDB" id="A0A1N7JW65"/>
<dbReference type="EMBL" id="FTOG01000002">
    <property type="protein sequence ID" value="SIS53486.1"/>
    <property type="molecule type" value="Genomic_DNA"/>
</dbReference>
<name>A0A1N7JW65_9RHOB</name>
<dbReference type="STRING" id="453582.SAMN05421580_102137"/>
<dbReference type="RefSeq" id="WP_139327791.1">
    <property type="nucleotide sequence ID" value="NZ_FTOG01000002.1"/>
</dbReference>